<organism evidence="2 3">
    <name type="scientific">Cotesia glomerata</name>
    <name type="common">Lepidopteran parasitic wasp</name>
    <name type="synonym">Apanteles glomeratus</name>
    <dbReference type="NCBI Taxonomy" id="32391"/>
    <lineage>
        <taxon>Eukaryota</taxon>
        <taxon>Metazoa</taxon>
        <taxon>Ecdysozoa</taxon>
        <taxon>Arthropoda</taxon>
        <taxon>Hexapoda</taxon>
        <taxon>Insecta</taxon>
        <taxon>Pterygota</taxon>
        <taxon>Neoptera</taxon>
        <taxon>Endopterygota</taxon>
        <taxon>Hymenoptera</taxon>
        <taxon>Apocrita</taxon>
        <taxon>Ichneumonoidea</taxon>
        <taxon>Braconidae</taxon>
        <taxon>Microgastrinae</taxon>
        <taxon>Cotesia</taxon>
    </lineage>
</organism>
<feature type="compositionally biased region" description="Acidic residues" evidence="1">
    <location>
        <begin position="10"/>
        <end position="21"/>
    </location>
</feature>
<evidence type="ECO:0000313" key="2">
    <source>
        <dbReference type="EMBL" id="KAH0546589.1"/>
    </source>
</evidence>
<accession>A0AAV7I5T9</accession>
<comment type="caution">
    <text evidence="2">The sequence shown here is derived from an EMBL/GenBank/DDBJ whole genome shotgun (WGS) entry which is preliminary data.</text>
</comment>
<dbReference type="PANTHER" id="PTHR33480">
    <property type="entry name" value="SET DOMAIN-CONTAINING PROTEIN-RELATED"/>
    <property type="match status" value="1"/>
</dbReference>
<feature type="compositionally biased region" description="Low complexity" evidence="1">
    <location>
        <begin position="34"/>
        <end position="43"/>
    </location>
</feature>
<dbReference type="GO" id="GO:0003677">
    <property type="term" value="F:DNA binding"/>
    <property type="evidence" value="ECO:0007669"/>
    <property type="project" value="InterPro"/>
</dbReference>
<gene>
    <name evidence="2" type="ORF">KQX54_011828</name>
</gene>
<dbReference type="EMBL" id="JAHXZJ010002237">
    <property type="protein sequence ID" value="KAH0546589.1"/>
    <property type="molecule type" value="Genomic_DNA"/>
</dbReference>
<evidence type="ECO:0000256" key="1">
    <source>
        <dbReference type="SAM" id="MobiDB-lite"/>
    </source>
</evidence>
<reference evidence="2 3" key="1">
    <citation type="journal article" date="2021" name="J. Hered.">
        <title>A chromosome-level genome assembly of the parasitoid wasp, Cotesia glomerata (Hymenoptera: Braconidae).</title>
        <authorList>
            <person name="Pinto B.J."/>
            <person name="Weis J.J."/>
            <person name="Gamble T."/>
            <person name="Ode P.J."/>
            <person name="Paul R."/>
            <person name="Zaspel J.M."/>
        </authorList>
    </citation>
    <scope>NUCLEOTIDE SEQUENCE [LARGE SCALE GENOMIC DNA]</scope>
    <source>
        <strain evidence="2">CgM1</strain>
    </source>
</reference>
<dbReference type="SUPFAM" id="SSF56349">
    <property type="entry name" value="DNA breaking-rejoining enzymes"/>
    <property type="match status" value="1"/>
</dbReference>
<evidence type="ECO:0000313" key="3">
    <source>
        <dbReference type="Proteomes" id="UP000826195"/>
    </source>
</evidence>
<protein>
    <submittedName>
        <fullName evidence="2">Uncharacterized protein</fullName>
    </submittedName>
</protein>
<keyword evidence="3" id="KW-1185">Reference proteome</keyword>
<proteinExistence type="predicted"/>
<dbReference type="Proteomes" id="UP000826195">
    <property type="component" value="Unassembled WGS sequence"/>
</dbReference>
<feature type="non-terminal residue" evidence="2">
    <location>
        <position position="1"/>
    </location>
</feature>
<feature type="region of interest" description="Disordered" evidence="1">
    <location>
        <begin position="1"/>
        <end position="48"/>
    </location>
</feature>
<dbReference type="PANTHER" id="PTHR33480:SF1">
    <property type="entry name" value="TYR RECOMBINASE DOMAIN-CONTAINING PROTEIN"/>
    <property type="match status" value="1"/>
</dbReference>
<dbReference type="AlphaFoldDB" id="A0AAV7I5T9"/>
<dbReference type="InterPro" id="IPR011010">
    <property type="entry name" value="DNA_brk_join_enz"/>
</dbReference>
<feature type="region of interest" description="Disordered" evidence="1">
    <location>
        <begin position="73"/>
        <end position="117"/>
    </location>
</feature>
<name>A0AAV7I5T9_COTGL</name>
<sequence length="732" mass="84671">HDNNSTYSDDPYEFNDDDNDPAYEYSNSNMSDCLESSNHSSSESESELLELIPPTKKYKNNKSNIHKNYCNNITNHSDRSSSEFDSSVFNEEVTENSTPNFVRPNDPKNIKEPQQQIRKQGNFQEYLRGTVRPTYQSKNRQGEYVPCASCKGLYSKQYLYRHHKVCRAVKITKDPGTIKHLSASQTLIACSLDTSNTINRLRVKEEVFNKMAADEISLVAKTDIVIVLYGEQYLKMHKREQLKVVCSQKMREMARFLIQIRKIENNDKFPFIDVLTPSMFEKVLDATKRVAGFDIETNSYRSPSLPPHIGTALKQISELVIAMLLRNPSMFNCQTPDIKIKEVKTFLSLINSQWTSEISSLAMRDLNEKKWKKPPILPLTRDVLKFKDYVISVADIAAGYLQLNLNDAKQYKNLVNATLTLTILFNRRRIGDVQFTELNSYYSSYSTSNQEELVKTLSPSEKQLTKHYKRVVTGGKGTKPIVILFPRKLQDYMDMILKVRQNTNLVLEKNKYLFAHPNSAQWIRADSIIRQFANKCGIQNPSHISSNKLRKQIATVMQLISLTKDETKHFAEFMGHNEKTHNQFYELPQDIYQTAKVSKLLILMDQGGGEQYKGKSLSEIEINPETEEAVCDESDDDDEVIRDTGNSVENVVLNFQQPSSTIKNKSPVPNGRWKWTKQQRQLIIKHFKNHIKQRKPPKIDECMEFKNKHPSLFGDMYWKKIKAYVYNEYKLK</sequence>